<dbReference type="InterPro" id="IPR036390">
    <property type="entry name" value="WH_DNA-bd_sf"/>
</dbReference>
<evidence type="ECO:0000256" key="1">
    <source>
        <dbReference type="ARBA" id="ARBA00023015"/>
    </source>
</evidence>
<keyword evidence="3" id="KW-0804">Transcription</keyword>
<dbReference type="AlphaFoldDB" id="A0A521AY40"/>
<keyword evidence="1" id="KW-0805">Transcription regulation</keyword>
<organism evidence="5 6">
    <name type="scientific">Pedobacter westerhofensis</name>
    <dbReference type="NCBI Taxonomy" id="425512"/>
    <lineage>
        <taxon>Bacteria</taxon>
        <taxon>Pseudomonadati</taxon>
        <taxon>Bacteroidota</taxon>
        <taxon>Sphingobacteriia</taxon>
        <taxon>Sphingobacteriales</taxon>
        <taxon>Sphingobacteriaceae</taxon>
        <taxon>Pedobacter</taxon>
    </lineage>
</organism>
<dbReference type="PANTHER" id="PTHR33204:SF37">
    <property type="entry name" value="HTH-TYPE TRANSCRIPTIONAL REGULATOR YODB"/>
    <property type="match status" value="1"/>
</dbReference>
<gene>
    <name evidence="5" type="ORF">SAMN06265348_101537</name>
</gene>
<protein>
    <submittedName>
        <fullName evidence="5">Transcriptional regulator, HxlR family</fullName>
    </submittedName>
</protein>
<name>A0A521AY40_9SPHI</name>
<accession>A0A521AY40</accession>
<dbReference type="Gene3D" id="1.10.10.10">
    <property type="entry name" value="Winged helix-like DNA-binding domain superfamily/Winged helix DNA-binding domain"/>
    <property type="match status" value="1"/>
</dbReference>
<dbReference type="InterPro" id="IPR036388">
    <property type="entry name" value="WH-like_DNA-bd_sf"/>
</dbReference>
<evidence type="ECO:0000259" key="4">
    <source>
        <dbReference type="PROSITE" id="PS51118"/>
    </source>
</evidence>
<reference evidence="5 6" key="1">
    <citation type="submission" date="2017-05" db="EMBL/GenBank/DDBJ databases">
        <authorList>
            <person name="Varghese N."/>
            <person name="Submissions S."/>
        </authorList>
    </citation>
    <scope>NUCLEOTIDE SEQUENCE [LARGE SCALE GENOMIC DNA]</scope>
    <source>
        <strain evidence="5 6">DSM 19036</strain>
    </source>
</reference>
<keyword evidence="2" id="KW-0238">DNA-binding</keyword>
<dbReference type="PANTHER" id="PTHR33204">
    <property type="entry name" value="TRANSCRIPTIONAL REGULATOR, MARR FAMILY"/>
    <property type="match status" value="1"/>
</dbReference>
<dbReference type="PROSITE" id="PS51118">
    <property type="entry name" value="HTH_HXLR"/>
    <property type="match status" value="1"/>
</dbReference>
<dbReference type="InterPro" id="IPR002577">
    <property type="entry name" value="HTH_HxlR"/>
</dbReference>
<dbReference type="Pfam" id="PF01638">
    <property type="entry name" value="HxlR"/>
    <property type="match status" value="1"/>
</dbReference>
<evidence type="ECO:0000313" key="5">
    <source>
        <dbReference type="EMBL" id="SMO39709.1"/>
    </source>
</evidence>
<feature type="domain" description="HTH hxlR-type" evidence="4">
    <location>
        <begin position="35"/>
        <end position="130"/>
    </location>
</feature>
<dbReference type="GO" id="GO:0003677">
    <property type="term" value="F:DNA binding"/>
    <property type="evidence" value="ECO:0007669"/>
    <property type="project" value="UniProtKB-KW"/>
</dbReference>
<dbReference type="Proteomes" id="UP000320300">
    <property type="component" value="Unassembled WGS sequence"/>
</dbReference>
<evidence type="ECO:0000256" key="2">
    <source>
        <dbReference type="ARBA" id="ARBA00023125"/>
    </source>
</evidence>
<sequence length="130" mass="14972">MYIPYIKYLPKSVYMAKVKESSTNQMNKRLVTTKCPVTFIAYKMGNRWKPLVIRQLFSGTMRYGELKKAVPAVSEKMFIQTLKELEADGIICRKAMSVVPPHVEYSLTESGQDLEPVIAEMVKWSLKYNV</sequence>
<proteinExistence type="predicted"/>
<evidence type="ECO:0000256" key="3">
    <source>
        <dbReference type="ARBA" id="ARBA00023163"/>
    </source>
</evidence>
<keyword evidence="6" id="KW-1185">Reference proteome</keyword>
<evidence type="ECO:0000313" key="6">
    <source>
        <dbReference type="Proteomes" id="UP000320300"/>
    </source>
</evidence>
<dbReference type="EMBL" id="FXTN01000001">
    <property type="protein sequence ID" value="SMO39709.1"/>
    <property type="molecule type" value="Genomic_DNA"/>
</dbReference>
<dbReference type="SUPFAM" id="SSF46785">
    <property type="entry name" value="Winged helix' DNA-binding domain"/>
    <property type="match status" value="1"/>
</dbReference>